<dbReference type="InterPro" id="IPR018334">
    <property type="entry name" value="ArsR_HTH"/>
</dbReference>
<comment type="caution">
    <text evidence="6">The sequence shown here is derived from an EMBL/GenBank/DDBJ whole genome shotgun (WGS) entry which is preliminary data.</text>
</comment>
<dbReference type="PROSITE" id="PS00846">
    <property type="entry name" value="HTH_ARSR_1"/>
    <property type="match status" value="1"/>
</dbReference>
<dbReference type="PRINTS" id="PR00778">
    <property type="entry name" value="HTHARSR"/>
</dbReference>
<dbReference type="PANTHER" id="PTHR43132:SF6">
    <property type="entry name" value="HTH-TYPE TRANSCRIPTIONAL REPRESSOR CZRA"/>
    <property type="match status" value="1"/>
</dbReference>
<dbReference type="InterPro" id="IPR036388">
    <property type="entry name" value="WH-like_DNA-bd_sf"/>
</dbReference>
<keyword evidence="4" id="KW-0105">Cadmium resistance</keyword>
<dbReference type="EMBL" id="FNQH01000018">
    <property type="protein sequence ID" value="SEA98071.1"/>
    <property type="molecule type" value="Genomic_DNA"/>
</dbReference>
<dbReference type="GO" id="GO:0003677">
    <property type="term" value="F:DNA binding"/>
    <property type="evidence" value="ECO:0007669"/>
    <property type="project" value="UniProtKB-KW"/>
</dbReference>
<evidence type="ECO:0000256" key="3">
    <source>
        <dbReference type="ARBA" id="ARBA00023163"/>
    </source>
</evidence>
<reference evidence="6 7" key="1">
    <citation type="submission" date="2016-10" db="EMBL/GenBank/DDBJ databases">
        <authorList>
            <person name="Varghese N."/>
            <person name="Submissions S."/>
        </authorList>
    </citation>
    <scope>NUCLEOTIDE SEQUENCE [LARGE SCALE GENOMIC DNA]</scope>
    <source>
        <strain evidence="6 7">DSM 14526</strain>
    </source>
</reference>
<name>A0A143Z9B1_9LACT</name>
<feature type="domain" description="HTH arsR-type" evidence="5">
    <location>
        <begin position="29"/>
        <end position="124"/>
    </location>
</feature>
<keyword evidence="7" id="KW-1185">Reference proteome</keyword>
<protein>
    <submittedName>
        <fullName evidence="6">DNA-binding transcriptional regulator, ArsR family</fullName>
    </submittedName>
</protein>
<dbReference type="Proteomes" id="UP000199042">
    <property type="component" value="Unassembled WGS sequence"/>
</dbReference>
<sequence>MNKIDKMDIDVCSATIVHEEKVNHVIAELQGKDFASLSVLSKCLGETSRVQILYALSTYKEMCVCDLAAIIDASMATTSHHLRFLKKNGVTTSYREGKMVYYSLASQEVSDAIASLLKVSEYLHLIS</sequence>
<dbReference type="PROSITE" id="PS50987">
    <property type="entry name" value="HTH_ARSR_2"/>
    <property type="match status" value="1"/>
</dbReference>
<evidence type="ECO:0000256" key="1">
    <source>
        <dbReference type="ARBA" id="ARBA00023015"/>
    </source>
</evidence>
<dbReference type="PANTHER" id="PTHR43132">
    <property type="entry name" value="ARSENICAL RESISTANCE OPERON REPRESSOR ARSR-RELATED"/>
    <property type="match status" value="1"/>
</dbReference>
<accession>A0A143Z9B1</accession>
<evidence type="ECO:0000256" key="4">
    <source>
        <dbReference type="ARBA" id="ARBA00043263"/>
    </source>
</evidence>
<keyword evidence="1" id="KW-0805">Transcription regulation</keyword>
<dbReference type="NCBIfam" id="NF033788">
    <property type="entry name" value="HTH_metalloreg"/>
    <property type="match status" value="1"/>
</dbReference>
<keyword evidence="2 6" id="KW-0238">DNA-binding</keyword>
<evidence type="ECO:0000313" key="7">
    <source>
        <dbReference type="Proteomes" id="UP000199042"/>
    </source>
</evidence>
<dbReference type="InterPro" id="IPR001845">
    <property type="entry name" value="HTH_ArsR_DNA-bd_dom"/>
</dbReference>
<dbReference type="GO" id="GO:0003700">
    <property type="term" value="F:DNA-binding transcription factor activity"/>
    <property type="evidence" value="ECO:0007669"/>
    <property type="project" value="InterPro"/>
</dbReference>
<dbReference type="Gene3D" id="1.10.10.10">
    <property type="entry name" value="Winged helix-like DNA-binding domain superfamily/Winged helix DNA-binding domain"/>
    <property type="match status" value="1"/>
</dbReference>
<dbReference type="AlphaFoldDB" id="A0A143Z9B1"/>
<dbReference type="InterPro" id="IPR011991">
    <property type="entry name" value="ArsR-like_HTH"/>
</dbReference>
<keyword evidence="3" id="KW-0804">Transcription</keyword>
<dbReference type="GO" id="GO:0046686">
    <property type="term" value="P:response to cadmium ion"/>
    <property type="evidence" value="ECO:0007669"/>
    <property type="project" value="UniProtKB-KW"/>
</dbReference>
<dbReference type="Pfam" id="PF01022">
    <property type="entry name" value="HTH_5"/>
    <property type="match status" value="1"/>
</dbReference>
<dbReference type="InterPro" id="IPR051011">
    <property type="entry name" value="Metal_resp_trans_reg"/>
</dbReference>
<dbReference type="SMART" id="SM00418">
    <property type="entry name" value="HTH_ARSR"/>
    <property type="match status" value="1"/>
</dbReference>
<evidence type="ECO:0000256" key="2">
    <source>
        <dbReference type="ARBA" id="ARBA00023125"/>
    </source>
</evidence>
<dbReference type="InterPro" id="IPR036390">
    <property type="entry name" value="WH_DNA-bd_sf"/>
</dbReference>
<proteinExistence type="predicted"/>
<dbReference type="SUPFAM" id="SSF46785">
    <property type="entry name" value="Winged helix' DNA-binding domain"/>
    <property type="match status" value="1"/>
</dbReference>
<evidence type="ECO:0000313" key="6">
    <source>
        <dbReference type="EMBL" id="SEA98071.1"/>
    </source>
</evidence>
<organism evidence="6 7">
    <name type="scientific">Trichococcus collinsii</name>
    <dbReference type="NCBI Taxonomy" id="157076"/>
    <lineage>
        <taxon>Bacteria</taxon>
        <taxon>Bacillati</taxon>
        <taxon>Bacillota</taxon>
        <taxon>Bacilli</taxon>
        <taxon>Lactobacillales</taxon>
        <taxon>Carnobacteriaceae</taxon>
        <taxon>Trichococcus</taxon>
    </lineage>
</organism>
<evidence type="ECO:0000259" key="5">
    <source>
        <dbReference type="PROSITE" id="PS50987"/>
    </source>
</evidence>
<dbReference type="CDD" id="cd00090">
    <property type="entry name" value="HTH_ARSR"/>
    <property type="match status" value="1"/>
</dbReference>
<gene>
    <name evidence="6" type="ORF">SAMN04488525_1189</name>
</gene>